<dbReference type="GO" id="GO:0030041">
    <property type="term" value="P:actin filament polymerization"/>
    <property type="evidence" value="ECO:0007669"/>
    <property type="project" value="TreeGrafter"/>
</dbReference>
<dbReference type="InterPro" id="IPR052630">
    <property type="entry name" value="TTC17"/>
</dbReference>
<dbReference type="PANTHER" id="PTHR16091">
    <property type="entry name" value="TTC17 PROTEIN"/>
    <property type="match status" value="1"/>
</dbReference>
<dbReference type="GO" id="GO:0015629">
    <property type="term" value="C:actin cytoskeleton"/>
    <property type="evidence" value="ECO:0007669"/>
    <property type="project" value="TreeGrafter"/>
</dbReference>
<organism evidence="1 2">
    <name type="scientific">Dictyocaulus viviparus</name>
    <name type="common">Bovine lungworm</name>
    <dbReference type="NCBI Taxonomy" id="29172"/>
    <lineage>
        <taxon>Eukaryota</taxon>
        <taxon>Metazoa</taxon>
        <taxon>Ecdysozoa</taxon>
        <taxon>Nematoda</taxon>
        <taxon>Chromadorea</taxon>
        <taxon>Rhabditida</taxon>
        <taxon>Rhabditina</taxon>
        <taxon>Rhabditomorpha</taxon>
        <taxon>Strongyloidea</taxon>
        <taxon>Metastrongylidae</taxon>
        <taxon>Dictyocaulus</taxon>
    </lineage>
</organism>
<dbReference type="AlphaFoldDB" id="A0A0D8YC70"/>
<dbReference type="OrthoDB" id="2115703at2759"/>
<reference evidence="2" key="2">
    <citation type="journal article" date="2016" name="Sci. Rep.">
        <title>Dictyocaulus viviparus genome, variome and transcriptome elucidate lungworm biology and support future intervention.</title>
        <authorList>
            <person name="McNulty S.N."/>
            <person name="Strube C."/>
            <person name="Rosa B.A."/>
            <person name="Martin J.C."/>
            <person name="Tyagi R."/>
            <person name="Choi Y.J."/>
            <person name="Wang Q."/>
            <person name="Hallsworth Pepin K."/>
            <person name="Zhang X."/>
            <person name="Ozersky P."/>
            <person name="Wilson R.K."/>
            <person name="Sternberg P.W."/>
            <person name="Gasser R.B."/>
            <person name="Mitreva M."/>
        </authorList>
    </citation>
    <scope>NUCLEOTIDE SEQUENCE [LARGE SCALE GENOMIC DNA]</scope>
    <source>
        <strain evidence="2">HannoverDv2000</strain>
    </source>
</reference>
<evidence type="ECO:0000313" key="2">
    <source>
        <dbReference type="Proteomes" id="UP000053766"/>
    </source>
</evidence>
<evidence type="ECO:0008006" key="3">
    <source>
        <dbReference type="Google" id="ProtNLM"/>
    </source>
</evidence>
<accession>A0A0D8YC70</accession>
<proteinExistence type="predicted"/>
<evidence type="ECO:0000313" key="1">
    <source>
        <dbReference type="EMBL" id="KJH53654.1"/>
    </source>
</evidence>
<dbReference type="GO" id="GO:0005737">
    <property type="term" value="C:cytoplasm"/>
    <property type="evidence" value="ECO:0007669"/>
    <property type="project" value="TreeGrafter"/>
</dbReference>
<reference evidence="1 2" key="1">
    <citation type="submission" date="2013-11" db="EMBL/GenBank/DDBJ databases">
        <title>Draft genome of the bovine lungworm Dictyocaulus viviparus.</title>
        <authorList>
            <person name="Mitreva M."/>
        </authorList>
    </citation>
    <scope>NUCLEOTIDE SEQUENCE [LARGE SCALE GENOMIC DNA]</scope>
    <source>
        <strain evidence="1 2">HannoverDv2000</strain>
    </source>
</reference>
<protein>
    <recommendedName>
        <fullName evidence="3">Tetratricopeptide repeat protein</fullName>
    </recommendedName>
</protein>
<name>A0A0D8YC70_DICVI</name>
<dbReference type="PANTHER" id="PTHR16091:SF1">
    <property type="entry name" value="TETRATRICOPEPTIDE REPEAT PROTEIN 17"/>
    <property type="match status" value="1"/>
</dbReference>
<sequence>MHDFFKPDSPYVIACPASLVDFLRQIDSVKKFGKTYVELKNTLKSISDREARDDPKLEQKFSKENEHCKTSDMIGRNRESFKTSYSVELCPDFHKYYARYITSIKKYVEEAPNDEKLAPRCQQWHKEGRLPGLSEVVNDLKLENLIPDPDYAEILGSYFPDVKKVVSTSSPAYGAILSRLLSHETPAVSAHPYLHLAAAAYWRLIGNLKEALSCYKTAISCVEAVANDDESKNISIDGISISAATLFNKADQPETSIAILEHVFTFNDTSGRPPCVFLKAQATLADAAFLKLDASRSMGIQVEQVADFARIATYFSEPFTKSLVG</sequence>
<gene>
    <name evidence="1" type="ORF">DICVIV_00082</name>
</gene>
<dbReference type="EMBL" id="KN716150">
    <property type="protein sequence ID" value="KJH53654.1"/>
    <property type="molecule type" value="Genomic_DNA"/>
</dbReference>
<keyword evidence="2" id="KW-1185">Reference proteome</keyword>
<dbReference type="Proteomes" id="UP000053766">
    <property type="component" value="Unassembled WGS sequence"/>
</dbReference>